<organism evidence="1 2">
    <name type="scientific">Chryseobacterium ginsengisoli</name>
    <dbReference type="NCBI Taxonomy" id="363853"/>
    <lineage>
        <taxon>Bacteria</taxon>
        <taxon>Pseudomonadati</taxon>
        <taxon>Bacteroidota</taxon>
        <taxon>Flavobacteriia</taxon>
        <taxon>Flavobacteriales</taxon>
        <taxon>Weeksellaceae</taxon>
        <taxon>Chryseobacterium group</taxon>
        <taxon>Chryseobacterium</taxon>
    </lineage>
</organism>
<protein>
    <submittedName>
        <fullName evidence="1">Uncharacterized protein</fullName>
    </submittedName>
</protein>
<dbReference type="Proteomes" id="UP001500353">
    <property type="component" value="Unassembled WGS sequence"/>
</dbReference>
<proteinExistence type="predicted"/>
<reference evidence="2" key="1">
    <citation type="journal article" date="2019" name="Int. J. Syst. Evol. Microbiol.">
        <title>The Global Catalogue of Microorganisms (GCM) 10K type strain sequencing project: providing services to taxonomists for standard genome sequencing and annotation.</title>
        <authorList>
            <consortium name="The Broad Institute Genomics Platform"/>
            <consortium name="The Broad Institute Genome Sequencing Center for Infectious Disease"/>
            <person name="Wu L."/>
            <person name="Ma J."/>
        </authorList>
    </citation>
    <scope>NUCLEOTIDE SEQUENCE [LARGE SCALE GENOMIC DNA]</scope>
    <source>
        <strain evidence="2">JCM 18019</strain>
    </source>
</reference>
<gene>
    <name evidence="1" type="ORF">GCM10023210_37740</name>
</gene>
<keyword evidence="2" id="KW-1185">Reference proteome</keyword>
<name>A0ABP9MSI7_9FLAO</name>
<evidence type="ECO:0000313" key="1">
    <source>
        <dbReference type="EMBL" id="GAA5099863.1"/>
    </source>
</evidence>
<accession>A0ABP9MSI7</accession>
<evidence type="ECO:0000313" key="2">
    <source>
        <dbReference type="Proteomes" id="UP001500353"/>
    </source>
</evidence>
<comment type="caution">
    <text evidence="1">The sequence shown here is derived from an EMBL/GenBank/DDBJ whole genome shotgun (WGS) entry which is preliminary data.</text>
</comment>
<dbReference type="RefSeq" id="WP_345207530.1">
    <property type="nucleotide sequence ID" value="NZ_BAABHX010000008.1"/>
</dbReference>
<dbReference type="EMBL" id="BAABHX010000008">
    <property type="protein sequence ID" value="GAA5099863.1"/>
    <property type="molecule type" value="Genomic_DNA"/>
</dbReference>
<sequence>MRNLIIILMLPLYFFCNILQLKDLNGKTKIAATSTLSKNAKIVYLFFKVEKTNSGVEKITLQEKKIVDGKLKSNPTFEEGEGNIGDFVISMTDAGGKEIMKQLVEDPLNPSREVYTKDEISRNKISLENAEFSVRYSHSAEIQTVKIEKITSSGKKLVFTQKL</sequence>